<accession>A0ABX0UL55</accession>
<evidence type="ECO:0000313" key="3">
    <source>
        <dbReference type="Proteomes" id="UP001179181"/>
    </source>
</evidence>
<gene>
    <name evidence="2" type="ORF">FHS68_001002</name>
</gene>
<evidence type="ECO:0000313" key="2">
    <source>
        <dbReference type="EMBL" id="NIJ51846.1"/>
    </source>
</evidence>
<keyword evidence="1" id="KW-1133">Transmembrane helix</keyword>
<keyword evidence="1" id="KW-0472">Membrane</keyword>
<protein>
    <submittedName>
        <fullName evidence="2">Uncharacterized protein</fullName>
    </submittedName>
</protein>
<comment type="caution">
    <text evidence="2">The sequence shown here is derived from an EMBL/GenBank/DDBJ whole genome shotgun (WGS) entry which is preliminary data.</text>
</comment>
<dbReference type="Proteomes" id="UP001179181">
    <property type="component" value="Unassembled WGS sequence"/>
</dbReference>
<proteinExistence type="predicted"/>
<keyword evidence="3" id="KW-1185">Reference proteome</keyword>
<sequence>MSESWNMLLVELLNNISQTNFIIYLRISIIPFSFTYLFDTFTLQNVYGHAIIFDVRVRTLLLSLLGYINIKSNFAFLDPTNPKS</sequence>
<keyword evidence="1" id="KW-0812">Transmembrane</keyword>
<dbReference type="EMBL" id="JAASQJ010000001">
    <property type="protein sequence ID" value="NIJ51846.1"/>
    <property type="molecule type" value="Genomic_DNA"/>
</dbReference>
<feature type="transmembrane region" description="Helical" evidence="1">
    <location>
        <begin position="21"/>
        <end position="38"/>
    </location>
</feature>
<organism evidence="2 3">
    <name type="scientific">Dyadobacter arcticus</name>
    <dbReference type="NCBI Taxonomy" id="1078754"/>
    <lineage>
        <taxon>Bacteria</taxon>
        <taxon>Pseudomonadati</taxon>
        <taxon>Bacteroidota</taxon>
        <taxon>Cytophagia</taxon>
        <taxon>Cytophagales</taxon>
        <taxon>Spirosomataceae</taxon>
        <taxon>Dyadobacter</taxon>
    </lineage>
</organism>
<evidence type="ECO:0000256" key="1">
    <source>
        <dbReference type="SAM" id="Phobius"/>
    </source>
</evidence>
<reference evidence="2 3" key="1">
    <citation type="submission" date="2020-03" db="EMBL/GenBank/DDBJ databases">
        <title>Genomic Encyclopedia of Type Strains, Phase IV (KMG-IV): sequencing the most valuable type-strain genomes for metagenomic binning, comparative biology and taxonomic classification.</title>
        <authorList>
            <person name="Goeker M."/>
        </authorList>
    </citation>
    <scope>NUCLEOTIDE SEQUENCE [LARGE SCALE GENOMIC DNA]</scope>
    <source>
        <strain evidence="2 3">DSM 102865</strain>
    </source>
</reference>
<name>A0ABX0UL55_9BACT</name>